<dbReference type="Proteomes" id="UP000184310">
    <property type="component" value="Unassembled WGS sequence"/>
</dbReference>
<proteinExistence type="predicted"/>
<keyword evidence="2" id="KW-1185">Reference proteome</keyword>
<organism evidence="1 2">
    <name type="scientific">Clostridium cavendishii DSM 21758</name>
    <dbReference type="NCBI Taxonomy" id="1121302"/>
    <lineage>
        <taxon>Bacteria</taxon>
        <taxon>Bacillati</taxon>
        <taxon>Bacillota</taxon>
        <taxon>Clostridia</taxon>
        <taxon>Eubacteriales</taxon>
        <taxon>Clostridiaceae</taxon>
        <taxon>Clostridium</taxon>
    </lineage>
</organism>
<evidence type="ECO:0000313" key="2">
    <source>
        <dbReference type="Proteomes" id="UP000184310"/>
    </source>
</evidence>
<evidence type="ECO:0000313" key="1">
    <source>
        <dbReference type="EMBL" id="SHJ09023.1"/>
    </source>
</evidence>
<dbReference type="AlphaFoldDB" id="A0A1M6GGP3"/>
<gene>
    <name evidence="1" type="ORF">SAMN02745163_01282</name>
</gene>
<name>A0A1M6GGP3_9CLOT</name>
<reference evidence="1 2" key="1">
    <citation type="submission" date="2016-11" db="EMBL/GenBank/DDBJ databases">
        <authorList>
            <person name="Jaros S."/>
            <person name="Januszkiewicz K."/>
            <person name="Wedrychowicz H."/>
        </authorList>
    </citation>
    <scope>NUCLEOTIDE SEQUENCE [LARGE SCALE GENOMIC DNA]</scope>
    <source>
        <strain evidence="1 2">DSM 21758</strain>
    </source>
</reference>
<dbReference type="RefSeq" id="WP_072985855.1">
    <property type="nucleotide sequence ID" value="NZ_FQZB01000006.1"/>
</dbReference>
<dbReference type="EMBL" id="FQZB01000006">
    <property type="protein sequence ID" value="SHJ09023.1"/>
    <property type="molecule type" value="Genomic_DNA"/>
</dbReference>
<accession>A0A1M6GGP3</accession>
<sequence>MLEKDEFFKEFMKEKKDIRELVYLKIREAEKCLDNIKDNEECNKAKELLAQCIELTDITFMTKDELACLKTCK</sequence>
<protein>
    <submittedName>
        <fullName evidence="1">Uncharacterized protein</fullName>
    </submittedName>
</protein>